<protein>
    <recommendedName>
        <fullName evidence="3">Alpha/beta hydrolase</fullName>
    </recommendedName>
</protein>
<gene>
    <name evidence="1" type="ORF">GCM10010315_34830</name>
</gene>
<evidence type="ECO:0000313" key="2">
    <source>
        <dbReference type="Proteomes" id="UP001500886"/>
    </source>
</evidence>
<dbReference type="InterPro" id="IPR029058">
    <property type="entry name" value="AB_hydrolase_fold"/>
</dbReference>
<dbReference type="RefSeq" id="WP_344436265.1">
    <property type="nucleotide sequence ID" value="NZ_BAAASL010000012.1"/>
</dbReference>
<keyword evidence="2" id="KW-1185">Reference proteome</keyword>
<name>A0ABP6G7W0_9ACTN</name>
<dbReference type="Gene3D" id="3.40.50.1820">
    <property type="entry name" value="alpha/beta hydrolase"/>
    <property type="match status" value="1"/>
</dbReference>
<dbReference type="EMBL" id="BAAASL010000012">
    <property type="protein sequence ID" value="GAA2718743.1"/>
    <property type="molecule type" value="Genomic_DNA"/>
</dbReference>
<proteinExistence type="predicted"/>
<dbReference type="SUPFAM" id="SSF53474">
    <property type="entry name" value="alpha/beta-Hydrolases"/>
    <property type="match status" value="1"/>
</dbReference>
<dbReference type="Proteomes" id="UP001500886">
    <property type="component" value="Unassembled WGS sequence"/>
</dbReference>
<sequence>MTVRSDVHYEFATAQNGKLVDILRPAAGGQKLPTALLWHGITPDERHLLRPLAEAVAALGLLVLVPDWRSDEPDGGRAHLLGSLEFARTRAAALGGDPERMVVAGWSAGAPAALGLALRPEVTGGWRPAAVVGIASRYDLPARTTGIAPLADLASQGPGLPLPVPVSLVHGTADPLMDVACSRQLRDALSVGRWPASLEEVDADHAGPVMAAYDPATDRCLPSTDPRVLAAGALTARAIARAAGVAV</sequence>
<accession>A0ABP6G7W0</accession>
<organism evidence="1 2">
    <name type="scientific">Streptomyces luteosporeus</name>
    <dbReference type="NCBI Taxonomy" id="173856"/>
    <lineage>
        <taxon>Bacteria</taxon>
        <taxon>Bacillati</taxon>
        <taxon>Actinomycetota</taxon>
        <taxon>Actinomycetes</taxon>
        <taxon>Kitasatosporales</taxon>
        <taxon>Streptomycetaceae</taxon>
        <taxon>Streptomyces</taxon>
    </lineage>
</organism>
<comment type="caution">
    <text evidence="1">The sequence shown here is derived from an EMBL/GenBank/DDBJ whole genome shotgun (WGS) entry which is preliminary data.</text>
</comment>
<evidence type="ECO:0000313" key="1">
    <source>
        <dbReference type="EMBL" id="GAA2718743.1"/>
    </source>
</evidence>
<reference evidence="2" key="1">
    <citation type="journal article" date="2019" name="Int. J. Syst. Evol. Microbiol.">
        <title>The Global Catalogue of Microorganisms (GCM) 10K type strain sequencing project: providing services to taxonomists for standard genome sequencing and annotation.</title>
        <authorList>
            <consortium name="The Broad Institute Genomics Platform"/>
            <consortium name="The Broad Institute Genome Sequencing Center for Infectious Disease"/>
            <person name="Wu L."/>
            <person name="Ma J."/>
        </authorList>
    </citation>
    <scope>NUCLEOTIDE SEQUENCE [LARGE SCALE GENOMIC DNA]</scope>
    <source>
        <strain evidence="2">JCM 4542</strain>
    </source>
</reference>
<evidence type="ECO:0008006" key="3">
    <source>
        <dbReference type="Google" id="ProtNLM"/>
    </source>
</evidence>